<reference evidence="5 6" key="1">
    <citation type="submission" date="2020-08" db="EMBL/GenBank/DDBJ databases">
        <title>Genome sequence of Sphingomonas sediminicola KACC 15039T.</title>
        <authorList>
            <person name="Hyun D.-W."/>
            <person name="Bae J.-W."/>
        </authorList>
    </citation>
    <scope>NUCLEOTIDE SEQUENCE [LARGE SCALE GENOMIC DNA]</scope>
    <source>
        <strain evidence="5 6">KACC 15039</strain>
    </source>
</reference>
<name>A0ABX6TB93_9SPHN</name>
<dbReference type="InterPro" id="IPR018152">
    <property type="entry name" value="SOD_Cu/Zn_BS"/>
</dbReference>
<evidence type="ECO:0000313" key="5">
    <source>
        <dbReference type="EMBL" id="QNP44898.1"/>
    </source>
</evidence>
<keyword evidence="2" id="KW-0862">Zinc</keyword>
<dbReference type="InterPro" id="IPR036423">
    <property type="entry name" value="SOD-like_Cu/Zn_dom_sf"/>
</dbReference>
<dbReference type="EMBL" id="CP060782">
    <property type="protein sequence ID" value="QNP44898.1"/>
    <property type="molecule type" value="Genomic_DNA"/>
</dbReference>
<dbReference type="SUPFAM" id="SSF49329">
    <property type="entry name" value="Cu,Zn superoxide dismutase-like"/>
    <property type="match status" value="1"/>
</dbReference>
<evidence type="ECO:0000256" key="2">
    <source>
        <dbReference type="RuleBase" id="RU000393"/>
    </source>
</evidence>
<comment type="catalytic activity">
    <reaction evidence="2">
        <text>2 superoxide + 2 H(+) = H2O2 + O2</text>
        <dbReference type="Rhea" id="RHEA:20696"/>
        <dbReference type="ChEBI" id="CHEBI:15378"/>
        <dbReference type="ChEBI" id="CHEBI:15379"/>
        <dbReference type="ChEBI" id="CHEBI:16240"/>
        <dbReference type="ChEBI" id="CHEBI:18421"/>
        <dbReference type="EC" id="1.15.1.1"/>
    </reaction>
</comment>
<keyword evidence="6" id="KW-1185">Reference proteome</keyword>
<comment type="function">
    <text evidence="2">Destroys radicals which are normally produced within the cells and which are toxic to biological systems.</text>
</comment>
<feature type="signal peptide" evidence="3">
    <location>
        <begin position="1"/>
        <end position="22"/>
    </location>
</feature>
<keyword evidence="2" id="KW-0560">Oxidoreductase</keyword>
<comment type="cofactor">
    <cofactor evidence="2">
        <name>Zn(2+)</name>
        <dbReference type="ChEBI" id="CHEBI:29105"/>
    </cofactor>
    <text evidence="2">Binds 1 zinc ion per subunit.</text>
</comment>
<keyword evidence="2" id="KW-0479">Metal-binding</keyword>
<evidence type="ECO:0000256" key="1">
    <source>
        <dbReference type="ARBA" id="ARBA00010457"/>
    </source>
</evidence>
<feature type="chain" id="PRO_5047387918" description="Superoxide dismutase [Cu-Zn]" evidence="3">
    <location>
        <begin position="23"/>
        <end position="175"/>
    </location>
</feature>
<evidence type="ECO:0000256" key="3">
    <source>
        <dbReference type="SAM" id="SignalP"/>
    </source>
</evidence>
<evidence type="ECO:0000313" key="6">
    <source>
        <dbReference type="Proteomes" id="UP000516105"/>
    </source>
</evidence>
<accession>A0ABX6TB93</accession>
<feature type="domain" description="Superoxide dismutase copper/zinc binding" evidence="4">
    <location>
        <begin position="38"/>
        <end position="174"/>
    </location>
</feature>
<dbReference type="PROSITE" id="PS00332">
    <property type="entry name" value="SOD_CU_ZN_2"/>
    <property type="match status" value="1"/>
</dbReference>
<comment type="cofactor">
    <cofactor evidence="2">
        <name>Cu cation</name>
        <dbReference type="ChEBI" id="CHEBI:23378"/>
    </cofactor>
    <text evidence="2">Binds 1 copper ion per subunit.</text>
</comment>
<dbReference type="Pfam" id="PF00080">
    <property type="entry name" value="Sod_Cu"/>
    <property type="match status" value="1"/>
</dbReference>
<dbReference type="Gene3D" id="2.60.40.200">
    <property type="entry name" value="Superoxide dismutase, copper/zinc binding domain"/>
    <property type="match status" value="1"/>
</dbReference>
<keyword evidence="2" id="KW-0186">Copper</keyword>
<comment type="similarity">
    <text evidence="1 2">Belongs to the Cu-Zn superoxide dismutase family.</text>
</comment>
<gene>
    <name evidence="5" type="ORF">H9L14_09110</name>
</gene>
<dbReference type="InterPro" id="IPR001424">
    <property type="entry name" value="SOD_Cu_Zn_dom"/>
</dbReference>
<dbReference type="PANTHER" id="PTHR10003">
    <property type="entry name" value="SUPEROXIDE DISMUTASE CU-ZN -RELATED"/>
    <property type="match status" value="1"/>
</dbReference>
<organism evidence="5 6">
    <name type="scientific">Sphingomonas sediminicola</name>
    <dbReference type="NCBI Taxonomy" id="386874"/>
    <lineage>
        <taxon>Bacteria</taxon>
        <taxon>Pseudomonadati</taxon>
        <taxon>Pseudomonadota</taxon>
        <taxon>Alphaproteobacteria</taxon>
        <taxon>Sphingomonadales</taxon>
        <taxon>Sphingomonadaceae</taxon>
        <taxon>Sphingomonas</taxon>
    </lineage>
</organism>
<dbReference type="RefSeq" id="WP_187707855.1">
    <property type="nucleotide sequence ID" value="NZ_CP060782.1"/>
</dbReference>
<sequence length="175" mass="17547">MTRRALITLGFACTLLASPCSADGLARTASIIGDGNKVIGTVTLSQAPRGVLLKVEASGLSEGWHGMHIHSVATCGDPGFKASGGHVHGSAAASVHGLLNENATDLGDLPNLFVGPDGKAFAEVFAPNLSLGEAVGRLNLLDADGSALVIHASPDDHVSQPIGGAGARIACAPIQ</sequence>
<proteinExistence type="inferred from homology"/>
<evidence type="ECO:0000259" key="4">
    <source>
        <dbReference type="Pfam" id="PF00080"/>
    </source>
</evidence>
<keyword evidence="3" id="KW-0732">Signal</keyword>
<dbReference type="Proteomes" id="UP000516105">
    <property type="component" value="Chromosome"/>
</dbReference>
<dbReference type="EC" id="1.15.1.1" evidence="2"/>
<dbReference type="InterPro" id="IPR024134">
    <property type="entry name" value="SOD_Cu/Zn_/chaperone"/>
</dbReference>
<protein>
    <recommendedName>
        <fullName evidence="2">Superoxide dismutase [Cu-Zn]</fullName>
        <ecNumber evidence="2">1.15.1.1</ecNumber>
    </recommendedName>
</protein>